<sequence length="92" mass="10391">MAALKKIILDHDASFGDIVAPAELKSEDGLFDEDAVRVWVENNWERVLEVAWAINQERYRKSQERKGTSKRTVSGSEKSVDGGLRAKEKTQT</sequence>
<gene>
    <name evidence="1" type="ORF">NUW58_g10510</name>
</gene>
<reference evidence="1" key="1">
    <citation type="submission" date="2022-10" db="EMBL/GenBank/DDBJ databases">
        <title>Genome Sequence of Xylaria curta.</title>
        <authorList>
            <person name="Buettner E."/>
        </authorList>
    </citation>
    <scope>NUCLEOTIDE SEQUENCE</scope>
    <source>
        <strain evidence="1">Babe10</strain>
    </source>
</reference>
<accession>A0ACC1MKD3</accession>
<comment type="caution">
    <text evidence="1">The sequence shown here is derived from an EMBL/GenBank/DDBJ whole genome shotgun (WGS) entry which is preliminary data.</text>
</comment>
<dbReference type="EMBL" id="JAPDGR010004803">
    <property type="protein sequence ID" value="KAJ2967153.1"/>
    <property type="molecule type" value="Genomic_DNA"/>
</dbReference>
<name>A0ACC1MKD3_9PEZI</name>
<keyword evidence="2" id="KW-1185">Reference proteome</keyword>
<organism evidence="1 2">
    <name type="scientific">Xylaria curta</name>
    <dbReference type="NCBI Taxonomy" id="42375"/>
    <lineage>
        <taxon>Eukaryota</taxon>
        <taxon>Fungi</taxon>
        <taxon>Dikarya</taxon>
        <taxon>Ascomycota</taxon>
        <taxon>Pezizomycotina</taxon>
        <taxon>Sordariomycetes</taxon>
        <taxon>Xylariomycetidae</taxon>
        <taxon>Xylariales</taxon>
        <taxon>Xylariaceae</taxon>
        <taxon>Xylaria</taxon>
    </lineage>
</organism>
<evidence type="ECO:0000313" key="2">
    <source>
        <dbReference type="Proteomes" id="UP001143856"/>
    </source>
</evidence>
<proteinExistence type="predicted"/>
<protein>
    <submittedName>
        <fullName evidence="1">Uncharacterized protein</fullName>
    </submittedName>
</protein>
<dbReference type="Proteomes" id="UP001143856">
    <property type="component" value="Unassembled WGS sequence"/>
</dbReference>
<evidence type="ECO:0000313" key="1">
    <source>
        <dbReference type="EMBL" id="KAJ2967153.1"/>
    </source>
</evidence>